<feature type="compositionally biased region" description="Low complexity" evidence="1">
    <location>
        <begin position="673"/>
        <end position="682"/>
    </location>
</feature>
<reference evidence="3 4" key="1">
    <citation type="journal article" date="2019" name="Nat. Ecol. Evol.">
        <title>Megaphylogeny resolves global patterns of mushroom evolution.</title>
        <authorList>
            <person name="Varga T."/>
            <person name="Krizsan K."/>
            <person name="Foldi C."/>
            <person name="Dima B."/>
            <person name="Sanchez-Garcia M."/>
            <person name="Sanchez-Ramirez S."/>
            <person name="Szollosi G.J."/>
            <person name="Szarkandi J.G."/>
            <person name="Papp V."/>
            <person name="Albert L."/>
            <person name="Andreopoulos W."/>
            <person name="Angelini C."/>
            <person name="Antonin V."/>
            <person name="Barry K.W."/>
            <person name="Bougher N.L."/>
            <person name="Buchanan P."/>
            <person name="Buyck B."/>
            <person name="Bense V."/>
            <person name="Catcheside P."/>
            <person name="Chovatia M."/>
            <person name="Cooper J."/>
            <person name="Damon W."/>
            <person name="Desjardin D."/>
            <person name="Finy P."/>
            <person name="Geml J."/>
            <person name="Haridas S."/>
            <person name="Hughes K."/>
            <person name="Justo A."/>
            <person name="Karasinski D."/>
            <person name="Kautmanova I."/>
            <person name="Kiss B."/>
            <person name="Kocsube S."/>
            <person name="Kotiranta H."/>
            <person name="LaButti K.M."/>
            <person name="Lechner B.E."/>
            <person name="Liimatainen K."/>
            <person name="Lipzen A."/>
            <person name="Lukacs Z."/>
            <person name="Mihaltcheva S."/>
            <person name="Morgado L.N."/>
            <person name="Niskanen T."/>
            <person name="Noordeloos M.E."/>
            <person name="Ohm R.A."/>
            <person name="Ortiz-Santana B."/>
            <person name="Ovrebo C."/>
            <person name="Racz N."/>
            <person name="Riley R."/>
            <person name="Savchenko A."/>
            <person name="Shiryaev A."/>
            <person name="Soop K."/>
            <person name="Spirin V."/>
            <person name="Szebenyi C."/>
            <person name="Tomsovsky M."/>
            <person name="Tulloss R.E."/>
            <person name="Uehling J."/>
            <person name="Grigoriev I.V."/>
            <person name="Vagvolgyi C."/>
            <person name="Papp T."/>
            <person name="Martin F.M."/>
            <person name="Miettinen O."/>
            <person name="Hibbett D.S."/>
            <person name="Nagy L.G."/>
        </authorList>
    </citation>
    <scope>NUCLEOTIDE SEQUENCE [LARGE SCALE GENOMIC DNA]</scope>
    <source>
        <strain evidence="3 4">CBS 166.37</strain>
    </source>
</reference>
<sequence length="1199" mass="132013">MDTNGFSQVGRYGTISLMKQQEPDSVVTSFGIDSEELTFGRDPTCSVRLYYSDVSLVHCKIIFEQRKAFLAVLGDTGLLVDGCQVFPSQSASGSPMTIPLSNNSEIEIHKKLFRFSYPPKELRAALLATPGRPQNRTLRLSMIHSALVFSPRPSKDPRENLRILQSPLKNAFRSPSKLSRTPTPTRDDSDDESEEEEIVLVDGNHPRVVEEEKDLVILEDVEVEAPAAHVHQPQPQYQPPQTPQRKRSLSRNTLHRAVLIRSAQRAVIKAEREREEEEEEMEVLAQAVEDAGESDEEAQKDGASASEEEQQTEEEEYDEDEDENEEEKEEPTQQQKSMWRKSLERIWPFRSSSPTKEEEEAQTDSENESEDEQESSASAQSEEDEDEEPTPLPARSVQTPIRRPLGSFMTPQVAQQRTTLFPHAVPQTSQQASRFSLGGGEARRVVVNQPTWKVKDIVVPLKGGDGDVHGTPVSMSSIIDRERQESPSRRTLAVAPQSSPIRPVAGTRRTLSEDERKAIQERRRSAVREVDNFFVGGVPGMTPSKPTSVFSRPSMSPSKPNFGGSPMKGDEHRRSDSADNEEDTRSLLDRMKETVEGMKRRRSMLPADMEATPQASVHGAPRIGGPSTSGFGVPATPTPRTSVPSTPRITMLATPRIGIPSTPRTGVRATPGSALAASAAQSINEEDENNENDENQPEVQSESFSLLRSGAREEVFVRRQSVVVLEVPLRDEDPRREERIDEGDDAMDIDEESLVPVEETPQILVDKASEEDIPPVEKPSKINGLARLSRPKKTPTPAPEEVKMAKDEHADSQLLKATSKGTRSRIPEKRSTEEIAEEKGDDTKQLQANARRNARSRTPQPDPTEDDNVSDVVPEQKPTTRRTRKAIVEPEELPAVAKRSTRKVTVESAESGEIPLPAPVRRGQKATVVPKEEAEPEVEKASMRRGRKTTMKGSETESEDAELAAALHTKRGRKATKDPASEPPPAAAEPVRKGRTPKVVPARKPRATKAKAVEVEAENDGDDPLDMISEEEVSLPEPTTKAKGKRKAVVKAEVQDDVPATEETPAPVATRAARSKNAAKPIAVATTSKTPAVKPRATRKTPTSAPAIVGGDEVDKENTPRSSRSDSGKSSLATPEEAVAVKVRVSRSKVPRATTTTKATPTMKIPAATRKPVAKMKQEVEEEPTRGRVMRGRARTKTT</sequence>
<feature type="compositionally biased region" description="Basic and acidic residues" evidence="1">
    <location>
        <begin position="728"/>
        <end position="739"/>
    </location>
</feature>
<feature type="compositionally biased region" description="Acidic residues" evidence="1">
    <location>
        <begin position="684"/>
        <end position="696"/>
    </location>
</feature>
<feature type="region of interest" description="Disordered" evidence="1">
    <location>
        <begin position="728"/>
        <end position="1199"/>
    </location>
</feature>
<protein>
    <recommendedName>
        <fullName evidence="2">FHA domain-containing protein</fullName>
    </recommendedName>
</protein>
<feature type="compositionally biased region" description="Basic and acidic residues" evidence="1">
    <location>
        <begin position="510"/>
        <end position="531"/>
    </location>
</feature>
<feature type="compositionally biased region" description="Acidic residues" evidence="1">
    <location>
        <begin position="306"/>
        <end position="329"/>
    </location>
</feature>
<feature type="compositionally biased region" description="Acidic residues" evidence="1">
    <location>
        <begin position="740"/>
        <end position="753"/>
    </location>
</feature>
<feature type="compositionally biased region" description="Polar residues" evidence="1">
    <location>
        <begin position="544"/>
        <end position="559"/>
    </location>
</feature>
<feature type="compositionally biased region" description="Basic and acidic residues" evidence="1">
    <location>
        <begin position="930"/>
        <end position="942"/>
    </location>
</feature>
<name>A0A5C3LTU3_9AGAR</name>
<feature type="compositionally biased region" description="Basic and acidic residues" evidence="1">
    <location>
        <begin position="825"/>
        <end position="844"/>
    </location>
</feature>
<dbReference type="STRING" id="68775.A0A5C3LTU3"/>
<evidence type="ECO:0000313" key="3">
    <source>
        <dbReference type="EMBL" id="TFK32171.1"/>
    </source>
</evidence>
<dbReference type="Pfam" id="PF00498">
    <property type="entry name" value="FHA"/>
    <property type="match status" value="1"/>
</dbReference>
<feature type="region of interest" description="Disordered" evidence="1">
    <location>
        <begin position="463"/>
        <end position="705"/>
    </location>
</feature>
<feature type="compositionally biased region" description="Basic and acidic residues" evidence="1">
    <location>
        <begin position="568"/>
        <end position="598"/>
    </location>
</feature>
<dbReference type="InterPro" id="IPR008984">
    <property type="entry name" value="SMAD_FHA_dom_sf"/>
</dbReference>
<dbReference type="SUPFAM" id="SSF49879">
    <property type="entry name" value="SMAD/FHA domain"/>
    <property type="match status" value="1"/>
</dbReference>
<dbReference type="OrthoDB" id="6288785at2759"/>
<feature type="domain" description="FHA" evidence="2">
    <location>
        <begin position="37"/>
        <end position="85"/>
    </location>
</feature>
<dbReference type="SMART" id="SM00240">
    <property type="entry name" value="FHA"/>
    <property type="match status" value="1"/>
</dbReference>
<feature type="region of interest" description="Disordered" evidence="1">
    <location>
        <begin position="227"/>
        <end position="252"/>
    </location>
</feature>
<feature type="region of interest" description="Disordered" evidence="1">
    <location>
        <begin position="165"/>
        <end position="198"/>
    </location>
</feature>
<dbReference type="InterPro" id="IPR000253">
    <property type="entry name" value="FHA_dom"/>
</dbReference>
<feature type="compositionally biased region" description="Acidic residues" evidence="1">
    <location>
        <begin position="1015"/>
        <end position="1034"/>
    </location>
</feature>
<feature type="compositionally biased region" description="Basic and acidic residues" evidence="1">
    <location>
        <begin position="800"/>
        <end position="811"/>
    </location>
</feature>
<feature type="compositionally biased region" description="Low complexity" evidence="1">
    <location>
        <begin position="633"/>
        <end position="650"/>
    </location>
</feature>
<dbReference type="Proteomes" id="UP000308652">
    <property type="component" value="Unassembled WGS sequence"/>
</dbReference>
<feature type="compositionally biased region" description="Acidic residues" evidence="1">
    <location>
        <begin position="357"/>
        <end position="374"/>
    </location>
</feature>
<feature type="compositionally biased region" description="Basic residues" evidence="1">
    <location>
        <begin position="1188"/>
        <end position="1199"/>
    </location>
</feature>
<organism evidence="3 4">
    <name type="scientific">Crucibulum laeve</name>
    <dbReference type="NCBI Taxonomy" id="68775"/>
    <lineage>
        <taxon>Eukaryota</taxon>
        <taxon>Fungi</taxon>
        <taxon>Dikarya</taxon>
        <taxon>Basidiomycota</taxon>
        <taxon>Agaricomycotina</taxon>
        <taxon>Agaricomycetes</taxon>
        <taxon>Agaricomycetidae</taxon>
        <taxon>Agaricales</taxon>
        <taxon>Agaricineae</taxon>
        <taxon>Nidulariaceae</taxon>
        <taxon>Crucibulum</taxon>
    </lineage>
</organism>
<feature type="compositionally biased region" description="Basic residues" evidence="1">
    <location>
        <begin position="993"/>
        <end position="1009"/>
    </location>
</feature>
<feature type="compositionally biased region" description="Low complexity" evidence="1">
    <location>
        <begin position="1128"/>
        <end position="1143"/>
    </location>
</feature>
<dbReference type="EMBL" id="ML213684">
    <property type="protein sequence ID" value="TFK32171.1"/>
    <property type="molecule type" value="Genomic_DNA"/>
</dbReference>
<dbReference type="PROSITE" id="PS50006">
    <property type="entry name" value="FHA_DOMAIN"/>
    <property type="match status" value="1"/>
</dbReference>
<gene>
    <name evidence="3" type="ORF">BDQ12DRAFT_716574</name>
</gene>
<evidence type="ECO:0000313" key="4">
    <source>
        <dbReference type="Proteomes" id="UP000308652"/>
    </source>
</evidence>
<keyword evidence="4" id="KW-1185">Reference proteome</keyword>
<feature type="compositionally biased region" description="Basic and acidic residues" evidence="1">
    <location>
        <begin position="1176"/>
        <end position="1186"/>
    </location>
</feature>
<feature type="compositionally biased region" description="Basic and acidic residues" evidence="1">
    <location>
        <begin position="1116"/>
        <end position="1127"/>
    </location>
</feature>
<dbReference type="Gene3D" id="2.60.200.20">
    <property type="match status" value="1"/>
</dbReference>
<feature type="region of interest" description="Disordered" evidence="1">
    <location>
        <begin position="268"/>
        <end position="405"/>
    </location>
</feature>
<evidence type="ECO:0000256" key="1">
    <source>
        <dbReference type="SAM" id="MobiDB-lite"/>
    </source>
</evidence>
<accession>A0A5C3LTU3</accession>
<feature type="compositionally biased region" description="Acidic residues" evidence="1">
    <location>
        <begin position="188"/>
        <end position="198"/>
    </location>
</feature>
<proteinExistence type="predicted"/>
<feature type="compositionally biased region" description="Basic and acidic residues" evidence="1">
    <location>
        <begin position="479"/>
        <end position="488"/>
    </location>
</feature>
<evidence type="ECO:0000259" key="2">
    <source>
        <dbReference type="PROSITE" id="PS50006"/>
    </source>
</evidence>
<dbReference type="AlphaFoldDB" id="A0A5C3LTU3"/>
<feature type="compositionally biased region" description="Low complexity" evidence="1">
    <location>
        <begin position="1153"/>
        <end position="1169"/>
    </location>
</feature>